<sequence length="420" mass="48174">MYQQPPPPYAYPPGGYGYPQPPPNYRFSSATPSPRGSAQKTRHSRSTSQQVPPGYAYSPRGGPQFADPRYSTYSSPLRGPEFVSDFDYYGQSRYRVPSYDRPRSSKQSRENARFREHQRFGSFYPSFTPDDVFGDDYYGGTPPPPYEDHHKFAAADYSYYYYQNRERANQTAFQPQRDGPTPMPMPKANQSRPRRASTAAGQRPPQERPQTTPPKPKAQPQKRKATEEDRLRCGIPAGYSLKNWDPTEEPIMVLGSVFDANSLGKWIYDWACYAYGTDKPLTDMAAELWLLLIHLAGKYKRADEVIDRVRVDSKREMVEDFLESGERLWVRFRKLLKVCEDYMWKAAQRETGEKKPANMGAKSGVAFVKCLFGRDCELDKTEKLMANIRLFSIRFEVNIEPIIRSPEAEESEVGESDDEA</sequence>
<feature type="region of interest" description="Disordered" evidence="1">
    <location>
        <begin position="93"/>
        <end position="117"/>
    </location>
</feature>
<proteinExistence type="predicted"/>
<evidence type="ECO:0000313" key="2">
    <source>
        <dbReference type="EMBL" id="KAF2667314.1"/>
    </source>
</evidence>
<evidence type="ECO:0000256" key="1">
    <source>
        <dbReference type="SAM" id="MobiDB-lite"/>
    </source>
</evidence>
<dbReference type="EMBL" id="MU004237">
    <property type="protein sequence ID" value="KAF2667314.1"/>
    <property type="molecule type" value="Genomic_DNA"/>
</dbReference>
<dbReference type="AlphaFoldDB" id="A0A6A6U8U3"/>
<evidence type="ECO:0000313" key="3">
    <source>
        <dbReference type="Proteomes" id="UP000799302"/>
    </source>
</evidence>
<evidence type="ECO:0008006" key="4">
    <source>
        <dbReference type="Google" id="ProtNLM"/>
    </source>
</evidence>
<dbReference type="Proteomes" id="UP000799302">
    <property type="component" value="Unassembled WGS sequence"/>
</dbReference>
<keyword evidence="3" id="KW-1185">Reference proteome</keyword>
<feature type="compositionally biased region" description="Pro residues" evidence="1">
    <location>
        <begin position="1"/>
        <end position="11"/>
    </location>
</feature>
<feature type="region of interest" description="Disordered" evidence="1">
    <location>
        <begin position="173"/>
        <end position="230"/>
    </location>
</feature>
<name>A0A6A6U8U3_9PEZI</name>
<organism evidence="2 3">
    <name type="scientific">Microthyrium microscopicum</name>
    <dbReference type="NCBI Taxonomy" id="703497"/>
    <lineage>
        <taxon>Eukaryota</taxon>
        <taxon>Fungi</taxon>
        <taxon>Dikarya</taxon>
        <taxon>Ascomycota</taxon>
        <taxon>Pezizomycotina</taxon>
        <taxon>Dothideomycetes</taxon>
        <taxon>Dothideomycetes incertae sedis</taxon>
        <taxon>Microthyriales</taxon>
        <taxon>Microthyriaceae</taxon>
        <taxon>Microthyrium</taxon>
    </lineage>
</organism>
<accession>A0A6A6U8U3</accession>
<dbReference type="OrthoDB" id="5398854at2759"/>
<feature type="region of interest" description="Disordered" evidence="1">
    <location>
        <begin position="1"/>
        <end position="76"/>
    </location>
</feature>
<feature type="compositionally biased region" description="Polar residues" evidence="1">
    <location>
        <begin position="26"/>
        <end position="39"/>
    </location>
</feature>
<reference evidence="2" key="1">
    <citation type="journal article" date="2020" name="Stud. Mycol.">
        <title>101 Dothideomycetes genomes: a test case for predicting lifestyles and emergence of pathogens.</title>
        <authorList>
            <person name="Haridas S."/>
            <person name="Albert R."/>
            <person name="Binder M."/>
            <person name="Bloem J."/>
            <person name="Labutti K."/>
            <person name="Salamov A."/>
            <person name="Andreopoulos B."/>
            <person name="Baker S."/>
            <person name="Barry K."/>
            <person name="Bills G."/>
            <person name="Bluhm B."/>
            <person name="Cannon C."/>
            <person name="Castanera R."/>
            <person name="Culley D."/>
            <person name="Daum C."/>
            <person name="Ezra D."/>
            <person name="Gonzalez J."/>
            <person name="Henrissat B."/>
            <person name="Kuo A."/>
            <person name="Liang C."/>
            <person name="Lipzen A."/>
            <person name="Lutzoni F."/>
            <person name="Magnuson J."/>
            <person name="Mondo S."/>
            <person name="Nolan M."/>
            <person name="Ohm R."/>
            <person name="Pangilinan J."/>
            <person name="Park H.-J."/>
            <person name="Ramirez L."/>
            <person name="Alfaro M."/>
            <person name="Sun H."/>
            <person name="Tritt A."/>
            <person name="Yoshinaga Y."/>
            <person name="Zwiers L.-H."/>
            <person name="Turgeon B."/>
            <person name="Goodwin S."/>
            <person name="Spatafora J."/>
            <person name="Crous P."/>
            <person name="Grigoriev I."/>
        </authorList>
    </citation>
    <scope>NUCLEOTIDE SEQUENCE</scope>
    <source>
        <strain evidence="2">CBS 115976</strain>
    </source>
</reference>
<gene>
    <name evidence="2" type="ORF">BT63DRAFT_289853</name>
</gene>
<protein>
    <recommendedName>
        <fullName evidence="4">Vegetative cell wall protein gp1</fullName>
    </recommendedName>
</protein>
<feature type="compositionally biased region" description="Basic and acidic residues" evidence="1">
    <location>
        <begin position="98"/>
        <end position="117"/>
    </location>
</feature>